<feature type="transmembrane region" description="Helical" evidence="1">
    <location>
        <begin position="97"/>
        <end position="127"/>
    </location>
</feature>
<evidence type="ECO:0000256" key="1">
    <source>
        <dbReference type="SAM" id="Phobius"/>
    </source>
</evidence>
<keyword evidence="1" id="KW-0812">Transmembrane</keyword>
<accession>A0ABN6RBG1</accession>
<keyword evidence="3" id="KW-1185">Reference proteome</keyword>
<keyword evidence="1" id="KW-0472">Membrane</keyword>
<dbReference type="EMBL" id="AP026560">
    <property type="protein sequence ID" value="BDP40697.1"/>
    <property type="molecule type" value="Genomic_DNA"/>
</dbReference>
<proteinExistence type="predicted"/>
<evidence type="ECO:0000313" key="3">
    <source>
        <dbReference type="Proteomes" id="UP001064971"/>
    </source>
</evidence>
<sequence length="128" mass="14096">MLDCYIRIGKNNASYRTLQSPFRLIDVSVKFGRYSTIPSLPFEIDDGAQVRVYLPKEDNFGIGKLSEDISRYNNDLITYNKETLEIIKNLTVTAQSVVTTVGLAVAIIALLVSAVISVLAALIPLIFG</sequence>
<reference evidence="2" key="1">
    <citation type="submission" date="2022-07" db="EMBL/GenBank/DDBJ databases">
        <title>Complete Genome Sequence of the Radioresistant Bacterium Deinococcus aetherius ST0316, Isolated from the Air Dust collected in Lower Stratosphere above Japan.</title>
        <authorList>
            <person name="Satoh K."/>
            <person name="Hagiwara K."/>
            <person name="Katsumata K."/>
            <person name="Kubo A."/>
            <person name="Yokobori S."/>
            <person name="Yamagishi A."/>
            <person name="Oono Y."/>
            <person name="Narumi I."/>
        </authorList>
    </citation>
    <scope>NUCLEOTIDE SEQUENCE</scope>
    <source>
        <strain evidence="2">ST0316</strain>
    </source>
</reference>
<protein>
    <submittedName>
        <fullName evidence="2">Uncharacterized protein</fullName>
    </submittedName>
</protein>
<organism evidence="2 3">
    <name type="scientific">Deinococcus aetherius</name>
    <dbReference type="NCBI Taxonomy" id="200252"/>
    <lineage>
        <taxon>Bacteria</taxon>
        <taxon>Thermotogati</taxon>
        <taxon>Deinococcota</taxon>
        <taxon>Deinococci</taxon>
        <taxon>Deinococcales</taxon>
        <taxon>Deinococcaceae</taxon>
        <taxon>Deinococcus</taxon>
    </lineage>
</organism>
<keyword evidence="1" id="KW-1133">Transmembrane helix</keyword>
<name>A0ABN6RBG1_9DEIO</name>
<gene>
    <name evidence="2" type="ORF">DAETH_06660</name>
</gene>
<dbReference type="Proteomes" id="UP001064971">
    <property type="component" value="Chromosome"/>
</dbReference>
<evidence type="ECO:0000313" key="2">
    <source>
        <dbReference type="EMBL" id="BDP40697.1"/>
    </source>
</evidence>